<accession>A0A5N5D3S8</accession>
<dbReference type="InterPro" id="IPR004991">
    <property type="entry name" value="Aerolysin-like"/>
</dbReference>
<dbReference type="EMBL" id="VCHE01000086">
    <property type="protein sequence ID" value="KAB2572052.1"/>
    <property type="molecule type" value="Genomic_DNA"/>
</dbReference>
<gene>
    <name evidence="1" type="primary">NATT3</name>
    <name evidence="1" type="ORF">DBV05_g9268</name>
</gene>
<dbReference type="AlphaFoldDB" id="A0A5N5D3S8"/>
<dbReference type="Proteomes" id="UP000325902">
    <property type="component" value="Unassembled WGS sequence"/>
</dbReference>
<dbReference type="SUPFAM" id="SSF56973">
    <property type="entry name" value="Aerolisin/ETX pore-forming domain"/>
    <property type="match status" value="1"/>
</dbReference>
<evidence type="ECO:0000313" key="2">
    <source>
        <dbReference type="Proteomes" id="UP000325902"/>
    </source>
</evidence>
<dbReference type="OrthoDB" id="4948898at2759"/>
<keyword evidence="2" id="KW-1185">Reference proteome</keyword>
<reference evidence="1 2" key="1">
    <citation type="journal article" date="2019" name="Sci. Rep.">
        <title>A multi-omics analysis of the grapevine pathogen Lasiodiplodia theobromae reveals that temperature affects the expression of virulence- and pathogenicity-related genes.</title>
        <authorList>
            <person name="Felix C."/>
            <person name="Meneses R."/>
            <person name="Goncalves M.F.M."/>
            <person name="Tilleman L."/>
            <person name="Duarte A.S."/>
            <person name="Jorrin-Novo J.V."/>
            <person name="Van de Peer Y."/>
            <person name="Deforce D."/>
            <person name="Van Nieuwerburgh F."/>
            <person name="Esteves A.C."/>
            <person name="Alves A."/>
        </authorList>
    </citation>
    <scope>NUCLEOTIDE SEQUENCE [LARGE SCALE GENOMIC DNA]</scope>
    <source>
        <strain evidence="1 2">LA-SOL3</strain>
    </source>
</reference>
<dbReference type="Gene3D" id="2.170.15.10">
    <property type="entry name" value="Proaerolysin, chain A, domain 3"/>
    <property type="match status" value="1"/>
</dbReference>
<comment type="caution">
    <text evidence="1">The sequence shown here is derived from an EMBL/GenBank/DDBJ whole genome shotgun (WGS) entry which is preliminary data.</text>
</comment>
<organism evidence="1 2">
    <name type="scientific">Lasiodiplodia theobromae</name>
    <dbReference type="NCBI Taxonomy" id="45133"/>
    <lineage>
        <taxon>Eukaryota</taxon>
        <taxon>Fungi</taxon>
        <taxon>Dikarya</taxon>
        <taxon>Ascomycota</taxon>
        <taxon>Pezizomycotina</taxon>
        <taxon>Dothideomycetes</taxon>
        <taxon>Dothideomycetes incertae sedis</taxon>
        <taxon>Botryosphaeriales</taxon>
        <taxon>Botryosphaeriaceae</taxon>
        <taxon>Lasiodiplodia</taxon>
    </lineage>
</organism>
<name>A0A5N5D3S8_9PEZI</name>
<dbReference type="Pfam" id="PF03318">
    <property type="entry name" value="ETX_MTX2"/>
    <property type="match status" value="1"/>
</dbReference>
<dbReference type="Gene3D" id="2.80.10.50">
    <property type="match status" value="1"/>
</dbReference>
<dbReference type="CDD" id="cd20215">
    <property type="entry name" value="PFM_LSL-like"/>
    <property type="match status" value="1"/>
</dbReference>
<proteinExistence type="predicted"/>
<dbReference type="InterPro" id="IPR053237">
    <property type="entry name" value="Natterin_C"/>
</dbReference>
<protein>
    <submittedName>
        <fullName evidence="1">Natterin-3</fullName>
    </submittedName>
</protein>
<dbReference type="CDD" id="cd23424">
    <property type="entry name" value="beta-trefoil_Ricin_BEL-like"/>
    <property type="match status" value="1"/>
</dbReference>
<evidence type="ECO:0000313" key="1">
    <source>
        <dbReference type="EMBL" id="KAB2572052.1"/>
    </source>
</evidence>
<sequence>MPSLYIPPKEVPVRIVGLSSSRALFSRHHRSPYFWHHPFSEEYPDQWWYIVPGSGNHEGKYLIKSKHTQEVIFSRTHMEPNVGTIDSNGKYQDNWFVLEPGTGQRANNFRLVCPASNTTLFSRTHNNPEVGNWGSGNTKYDDQYFRLFFENMVFKGIKFNVDEGKILDTTPIVLTRSNLSNNSSVDQKISSTFKEATENESSFEYTLGFAIEVGTSFSCGVPLLAEGKIEVSATVSNEFKWGSTTKKVTEFSATFEATAPPHSTVVASATVTRSVMQVPFTMTWTSPEHDYEVTTEGTYRGVQFYDLKCDYTEPRSS</sequence>
<dbReference type="PANTHER" id="PTHR39244:SF5">
    <property type="entry name" value="NATTERIN-3-LIKE"/>
    <property type="match status" value="1"/>
</dbReference>
<dbReference type="PANTHER" id="PTHR39244">
    <property type="entry name" value="NATTERIN-4"/>
    <property type="match status" value="1"/>
</dbReference>